<reference evidence="9" key="1">
    <citation type="journal article" date="2014" name="Nat. Genet.">
        <title>Genome of the human hookworm Necator americanus.</title>
        <authorList>
            <person name="Tang Y.T."/>
            <person name="Gao X."/>
            <person name="Rosa B.A."/>
            <person name="Abubucker S."/>
            <person name="Hallsworth-Pepin K."/>
            <person name="Martin J."/>
            <person name="Tyagi R."/>
            <person name="Heizer E."/>
            <person name="Zhang X."/>
            <person name="Bhonagiri-Palsikar V."/>
            <person name="Minx P."/>
            <person name="Warren W.C."/>
            <person name="Wang Q."/>
            <person name="Zhan B."/>
            <person name="Hotez P.J."/>
            <person name="Sternberg P.W."/>
            <person name="Dougall A."/>
            <person name="Gaze S.T."/>
            <person name="Mulvenna J."/>
            <person name="Sotillo J."/>
            <person name="Ranganathan S."/>
            <person name="Rabelo E.M."/>
            <person name="Wilson R.K."/>
            <person name="Felgner P.L."/>
            <person name="Bethony J."/>
            <person name="Hawdon J.M."/>
            <person name="Gasser R.B."/>
            <person name="Loukas A."/>
            <person name="Mitreva M."/>
        </authorList>
    </citation>
    <scope>NUCLEOTIDE SEQUENCE [LARGE SCALE GENOMIC DNA]</scope>
</reference>
<keyword evidence="5 7" id="KW-0503">Monooxygenase</keyword>
<feature type="binding site" description="axial binding residue" evidence="6">
    <location>
        <position position="461"/>
    </location>
    <ligand>
        <name>heme</name>
        <dbReference type="ChEBI" id="CHEBI:30413"/>
    </ligand>
    <ligandPart>
        <name>Fe</name>
        <dbReference type="ChEBI" id="CHEBI:18248"/>
    </ligandPart>
</feature>
<dbReference type="CDD" id="cd20628">
    <property type="entry name" value="CYP4"/>
    <property type="match status" value="1"/>
</dbReference>
<dbReference type="PROSITE" id="PS00086">
    <property type="entry name" value="CYTOCHROME_P450"/>
    <property type="match status" value="1"/>
</dbReference>
<accession>W2T6D1</accession>
<keyword evidence="9" id="KW-1185">Reference proteome</keyword>
<evidence type="ECO:0000256" key="6">
    <source>
        <dbReference type="PIRSR" id="PIRSR602401-1"/>
    </source>
</evidence>
<dbReference type="PRINTS" id="PR00385">
    <property type="entry name" value="P450"/>
</dbReference>
<evidence type="ECO:0000313" key="9">
    <source>
        <dbReference type="Proteomes" id="UP000053676"/>
    </source>
</evidence>
<dbReference type="SUPFAM" id="SSF48264">
    <property type="entry name" value="Cytochrome P450"/>
    <property type="match status" value="1"/>
</dbReference>
<dbReference type="PANTHER" id="PTHR24291:SF146">
    <property type="entry name" value="CYTOCHROME P450"/>
    <property type="match status" value="1"/>
</dbReference>
<dbReference type="AlphaFoldDB" id="W2T6D1"/>
<dbReference type="InterPro" id="IPR036396">
    <property type="entry name" value="Cyt_P450_sf"/>
</dbReference>
<dbReference type="GO" id="GO:0016705">
    <property type="term" value="F:oxidoreductase activity, acting on paired donors, with incorporation or reduction of molecular oxygen"/>
    <property type="evidence" value="ECO:0007669"/>
    <property type="project" value="InterPro"/>
</dbReference>
<evidence type="ECO:0000256" key="5">
    <source>
        <dbReference type="ARBA" id="ARBA00023033"/>
    </source>
</evidence>
<dbReference type="InterPro" id="IPR050196">
    <property type="entry name" value="Cytochrome_P450_Monoox"/>
</dbReference>
<dbReference type="Gene3D" id="1.10.630.10">
    <property type="entry name" value="Cytochrome P450"/>
    <property type="match status" value="1"/>
</dbReference>
<gene>
    <name evidence="8" type="ORF">NECAME_03284</name>
</gene>
<dbReference type="EMBL" id="KI660189">
    <property type="protein sequence ID" value="ETN77184.1"/>
    <property type="molecule type" value="Genomic_DNA"/>
</dbReference>
<organism evidence="8 9">
    <name type="scientific">Necator americanus</name>
    <name type="common">Human hookworm</name>
    <dbReference type="NCBI Taxonomy" id="51031"/>
    <lineage>
        <taxon>Eukaryota</taxon>
        <taxon>Metazoa</taxon>
        <taxon>Ecdysozoa</taxon>
        <taxon>Nematoda</taxon>
        <taxon>Chromadorea</taxon>
        <taxon>Rhabditida</taxon>
        <taxon>Rhabditina</taxon>
        <taxon>Rhabditomorpha</taxon>
        <taxon>Strongyloidea</taxon>
        <taxon>Ancylostomatidae</taxon>
        <taxon>Bunostominae</taxon>
        <taxon>Necator</taxon>
    </lineage>
</organism>
<evidence type="ECO:0000256" key="7">
    <source>
        <dbReference type="RuleBase" id="RU000461"/>
    </source>
</evidence>
<dbReference type="InterPro" id="IPR001128">
    <property type="entry name" value="Cyt_P450"/>
</dbReference>
<dbReference type="Pfam" id="PF00067">
    <property type="entry name" value="p450"/>
    <property type="match status" value="1"/>
</dbReference>
<dbReference type="GO" id="GO:0004497">
    <property type="term" value="F:monooxygenase activity"/>
    <property type="evidence" value="ECO:0007669"/>
    <property type="project" value="UniProtKB-KW"/>
</dbReference>
<dbReference type="OMA" id="STHEKWF"/>
<keyword evidence="4 6" id="KW-0408">Iron</keyword>
<keyword evidence="6 7" id="KW-0479">Metal-binding</keyword>
<evidence type="ECO:0000256" key="3">
    <source>
        <dbReference type="ARBA" id="ARBA00022617"/>
    </source>
</evidence>
<dbReference type="InterPro" id="IPR002401">
    <property type="entry name" value="Cyt_P450_E_grp-I"/>
</dbReference>
<evidence type="ECO:0000256" key="1">
    <source>
        <dbReference type="ARBA" id="ARBA00001971"/>
    </source>
</evidence>
<keyword evidence="3 6" id="KW-0349">Heme</keyword>
<dbReference type="GO" id="GO:0005506">
    <property type="term" value="F:iron ion binding"/>
    <property type="evidence" value="ECO:0007669"/>
    <property type="project" value="InterPro"/>
</dbReference>
<keyword evidence="7" id="KW-0560">Oxidoreductase</keyword>
<dbReference type="Proteomes" id="UP000053676">
    <property type="component" value="Unassembled WGS sequence"/>
</dbReference>
<name>W2T6D1_NECAM</name>
<comment type="similarity">
    <text evidence="2 7">Belongs to the cytochrome P450 family.</text>
</comment>
<dbReference type="InterPro" id="IPR017972">
    <property type="entry name" value="Cyt_P450_CS"/>
</dbReference>
<evidence type="ECO:0000313" key="8">
    <source>
        <dbReference type="EMBL" id="ETN77184.1"/>
    </source>
</evidence>
<dbReference type="PRINTS" id="PR00463">
    <property type="entry name" value="EP450I"/>
</dbReference>
<proteinExistence type="inferred from homology"/>
<dbReference type="PANTHER" id="PTHR24291">
    <property type="entry name" value="CYTOCHROME P450 FAMILY 4"/>
    <property type="match status" value="1"/>
</dbReference>
<dbReference type="OrthoDB" id="1470350at2759"/>
<evidence type="ECO:0000256" key="2">
    <source>
        <dbReference type="ARBA" id="ARBA00010617"/>
    </source>
</evidence>
<dbReference type="KEGG" id="nai:NECAME_03284"/>
<dbReference type="GO" id="GO:0020037">
    <property type="term" value="F:heme binding"/>
    <property type="evidence" value="ECO:0007669"/>
    <property type="project" value="InterPro"/>
</dbReference>
<protein>
    <submittedName>
        <fullName evidence="8">Unspecific monooxygenase</fullName>
    </submittedName>
</protein>
<evidence type="ECO:0000256" key="4">
    <source>
        <dbReference type="ARBA" id="ARBA00023004"/>
    </source>
</evidence>
<sequence>MAALLLFAAVIAWILFSFRRQIVQLYKLNRRCTVTLKKVPGPSCLPIIGLAHHFKWDSEAFTYQLEEWTNEYMLNNHHFFGLAKPILESNVNITKPTQYDIISEWIGTGLLTSTNKKWFHRRKMLTPTFHFSILQGYHDIFARQGEVLVDVISEEKEVFDLFPYIKRCALDIICETAMGTSINAQTGGNDEYVKGVQRLSAIIWDYQRQKTKIYSNASFGSISHQSLIAFPDCRFPWLWIKPIWYLSGVGFEFDRLVKRTNDFTRGVIAERKRTLEEEGLIEGNGGDIRKEKLAFLDLLLRMQHENQLSDEDIREEVDTFMFEGHDTTSSGISFTVWWLGQSEESQRKLHEELDQVFGGSDRSPTQEDLKQLVYLEKCIKESLRLTPSVPLVARRLAEDVTVGETILPEGLTVVVVPVTTARDPRYWEKPDEFYPEHFDMDKVAGRDPYSYIPFSAGPRNCIGQKFALLEEKAVLSWIFRRYHVETMDPFPVNRALPELILRPSRGVRVRLTKRWS</sequence>
<comment type="cofactor">
    <cofactor evidence="1 6">
        <name>heme</name>
        <dbReference type="ChEBI" id="CHEBI:30413"/>
    </cofactor>
</comment>
<dbReference type="STRING" id="51031.W2T6D1"/>